<evidence type="ECO:0000313" key="1">
    <source>
        <dbReference type="EMBL" id="HIY60047.1"/>
    </source>
</evidence>
<evidence type="ECO:0008006" key="3">
    <source>
        <dbReference type="Google" id="ProtNLM"/>
    </source>
</evidence>
<organism evidence="1 2">
    <name type="scientific">Candidatus Eisenbergiella pullistercoris</name>
    <dbReference type="NCBI Taxonomy" id="2838555"/>
    <lineage>
        <taxon>Bacteria</taxon>
        <taxon>Bacillati</taxon>
        <taxon>Bacillota</taxon>
        <taxon>Clostridia</taxon>
        <taxon>Lachnospirales</taxon>
        <taxon>Lachnospiraceae</taxon>
        <taxon>Eisenbergiella</taxon>
    </lineage>
</organism>
<reference evidence="1" key="2">
    <citation type="submission" date="2021-04" db="EMBL/GenBank/DDBJ databases">
        <authorList>
            <person name="Gilroy R."/>
        </authorList>
    </citation>
    <scope>NUCLEOTIDE SEQUENCE</scope>
    <source>
        <strain evidence="1">ChiSxjej3B15-24422</strain>
    </source>
</reference>
<dbReference type="Proteomes" id="UP000824007">
    <property type="component" value="Unassembled WGS sequence"/>
</dbReference>
<dbReference type="InterPro" id="IPR027417">
    <property type="entry name" value="P-loop_NTPase"/>
</dbReference>
<protein>
    <recommendedName>
        <fullName evidence="3">ATPase AAA-type core domain-containing protein</fullName>
    </recommendedName>
</protein>
<reference evidence="1" key="1">
    <citation type="journal article" date="2021" name="PeerJ">
        <title>Extensive microbial diversity within the chicken gut microbiome revealed by metagenomics and culture.</title>
        <authorList>
            <person name="Gilroy R."/>
            <person name="Ravi A."/>
            <person name="Getino M."/>
            <person name="Pursley I."/>
            <person name="Horton D.L."/>
            <person name="Alikhan N.F."/>
            <person name="Baker D."/>
            <person name="Gharbi K."/>
            <person name="Hall N."/>
            <person name="Watson M."/>
            <person name="Adriaenssens E.M."/>
            <person name="Foster-Nyarko E."/>
            <person name="Jarju S."/>
            <person name="Secka A."/>
            <person name="Antonio M."/>
            <person name="Oren A."/>
            <person name="Chaudhuri R.R."/>
            <person name="La Ragione R."/>
            <person name="Hildebrand F."/>
            <person name="Pallen M.J."/>
        </authorList>
    </citation>
    <scope>NUCLEOTIDE SEQUENCE</scope>
    <source>
        <strain evidence="1">ChiSxjej3B15-24422</strain>
    </source>
</reference>
<gene>
    <name evidence="1" type="ORF">H9831_05115</name>
</gene>
<dbReference type="Gene3D" id="3.40.50.300">
    <property type="entry name" value="P-loop containing nucleotide triphosphate hydrolases"/>
    <property type="match status" value="1"/>
</dbReference>
<sequence length="108" mass="12262">MLKKFMVKNYKNFEKEVCLDFEKTAGYQFSTDCITGGLISKMLIYGKNATGKTNLGRAVMDIRAMLSDAMPNAETEAFLNADSEEDAATFSYIFDFDGQKLIYRYAKF</sequence>
<evidence type="ECO:0000313" key="2">
    <source>
        <dbReference type="Proteomes" id="UP000824007"/>
    </source>
</evidence>
<name>A0A9D1YRW0_9FIRM</name>
<dbReference type="AlphaFoldDB" id="A0A9D1YRW0"/>
<proteinExistence type="predicted"/>
<comment type="caution">
    <text evidence="1">The sequence shown here is derived from an EMBL/GenBank/DDBJ whole genome shotgun (WGS) entry which is preliminary data.</text>
</comment>
<dbReference type="EMBL" id="DXDD01000066">
    <property type="protein sequence ID" value="HIY60047.1"/>
    <property type="molecule type" value="Genomic_DNA"/>
</dbReference>
<accession>A0A9D1YRW0</accession>